<sequence>MVVRYADNEDDAGQQVAESEVLVFEKINTFRFKEKYKDGGDFCLPPGRIGEAKGCVGYEILKL</sequence>
<dbReference type="Proteomes" id="UP000887565">
    <property type="component" value="Unplaced"/>
</dbReference>
<proteinExistence type="predicted"/>
<evidence type="ECO:0000313" key="1">
    <source>
        <dbReference type="Proteomes" id="UP000887565"/>
    </source>
</evidence>
<accession>A0A915HJB3</accession>
<name>A0A915HJB3_ROMCU</name>
<protein>
    <submittedName>
        <fullName evidence="2">Uncharacterized protein</fullName>
    </submittedName>
</protein>
<reference evidence="2" key="1">
    <citation type="submission" date="2022-11" db="UniProtKB">
        <authorList>
            <consortium name="WormBaseParasite"/>
        </authorList>
    </citation>
    <scope>IDENTIFICATION</scope>
</reference>
<dbReference type="AlphaFoldDB" id="A0A915HJB3"/>
<keyword evidence="1" id="KW-1185">Reference proteome</keyword>
<evidence type="ECO:0000313" key="2">
    <source>
        <dbReference type="WBParaSite" id="nRc.2.0.1.t01743-RA"/>
    </source>
</evidence>
<dbReference type="WBParaSite" id="nRc.2.0.1.t01743-RA">
    <property type="protein sequence ID" value="nRc.2.0.1.t01743-RA"/>
    <property type="gene ID" value="nRc.2.0.1.g01743"/>
</dbReference>
<organism evidence="1 2">
    <name type="scientific">Romanomermis culicivorax</name>
    <name type="common">Nematode worm</name>
    <dbReference type="NCBI Taxonomy" id="13658"/>
    <lineage>
        <taxon>Eukaryota</taxon>
        <taxon>Metazoa</taxon>
        <taxon>Ecdysozoa</taxon>
        <taxon>Nematoda</taxon>
        <taxon>Enoplea</taxon>
        <taxon>Dorylaimia</taxon>
        <taxon>Mermithida</taxon>
        <taxon>Mermithoidea</taxon>
        <taxon>Mermithidae</taxon>
        <taxon>Romanomermis</taxon>
    </lineage>
</organism>